<organism evidence="2 3">
    <name type="scientific">Streptomyces akebiae</name>
    <dbReference type="NCBI Taxonomy" id="2865673"/>
    <lineage>
        <taxon>Bacteria</taxon>
        <taxon>Bacillati</taxon>
        <taxon>Actinomycetota</taxon>
        <taxon>Actinomycetes</taxon>
        <taxon>Kitasatosporales</taxon>
        <taxon>Streptomycetaceae</taxon>
        <taxon>Streptomyces</taxon>
    </lineage>
</organism>
<keyword evidence="3" id="KW-1185">Reference proteome</keyword>
<dbReference type="EMBL" id="CP080647">
    <property type="protein sequence ID" value="QYX79077.1"/>
    <property type="molecule type" value="Genomic_DNA"/>
</dbReference>
<dbReference type="Pfam" id="PF04149">
    <property type="entry name" value="DUF397"/>
    <property type="match status" value="1"/>
</dbReference>
<evidence type="ECO:0000313" key="3">
    <source>
        <dbReference type="Proteomes" id="UP000827138"/>
    </source>
</evidence>
<evidence type="ECO:0000259" key="1">
    <source>
        <dbReference type="Pfam" id="PF04149"/>
    </source>
</evidence>
<sequence length="64" mass="6945">MTPYWQKSSFCSEGNSCVHISTGPPATIHITESADPTQATLTTTPSSFRALLHVLKLDKDPTRA</sequence>
<evidence type="ECO:0000313" key="2">
    <source>
        <dbReference type="EMBL" id="QYX79077.1"/>
    </source>
</evidence>
<dbReference type="InterPro" id="IPR007278">
    <property type="entry name" value="DUF397"/>
</dbReference>
<dbReference type="RefSeq" id="WP_220647898.1">
    <property type="nucleotide sequence ID" value="NZ_CP080647.1"/>
</dbReference>
<name>A0ABX8XTZ1_9ACTN</name>
<feature type="domain" description="DUF397" evidence="1">
    <location>
        <begin position="5"/>
        <end position="55"/>
    </location>
</feature>
<protein>
    <submittedName>
        <fullName evidence="2">DUF397 domain-containing protein</fullName>
    </submittedName>
</protein>
<reference evidence="2 3" key="1">
    <citation type="submission" date="2021-08" db="EMBL/GenBank/DDBJ databases">
        <authorList>
            <person name="Ping M."/>
        </authorList>
    </citation>
    <scope>NUCLEOTIDE SEQUENCE [LARGE SCALE GENOMIC DNA]</scope>
    <source>
        <strain evidence="2 3">MG28</strain>
    </source>
</reference>
<proteinExistence type="predicted"/>
<gene>
    <name evidence="2" type="ORF">K1J60_23470</name>
</gene>
<dbReference type="Proteomes" id="UP000827138">
    <property type="component" value="Chromosome"/>
</dbReference>
<accession>A0ABX8XTZ1</accession>